<dbReference type="Pfam" id="PF00378">
    <property type="entry name" value="ECH_1"/>
    <property type="match status" value="1"/>
</dbReference>
<evidence type="ECO:0000313" key="5">
    <source>
        <dbReference type="Proteomes" id="UP000295063"/>
    </source>
</evidence>
<dbReference type="GO" id="GO:0016836">
    <property type="term" value="F:hydro-lyase activity"/>
    <property type="evidence" value="ECO:0007669"/>
    <property type="project" value="UniProtKB-ARBA"/>
</dbReference>
<dbReference type="InterPro" id="IPR029045">
    <property type="entry name" value="ClpP/crotonase-like_dom_sf"/>
</dbReference>
<proteinExistence type="inferred from homology"/>
<dbReference type="EMBL" id="SLUI01000002">
    <property type="protein sequence ID" value="TCL39152.1"/>
    <property type="molecule type" value="Genomic_DNA"/>
</dbReference>
<dbReference type="InterPro" id="IPR018376">
    <property type="entry name" value="Enoyl-CoA_hyd/isom_CS"/>
</dbReference>
<sequence>MENKKTVVVTAVQGIATITLNRPEAMNAFNRELVDELIRSLQEVKSDNTIKAIVLTGNGKAFTAGGDLGHLISLTDAITARKFIADVGQVATLIMSMEKPVIAMVNGVAAGAGFNMALACDIIFCAQSARFAQSFSKVGLIPDCGGLYLLPRVVGVHKAKELMFSADLIDAETALSLKIVNRVVADAELKDVTYQYAARLALSAPFSLGLIKTMVNRSGNLDLESTLELEANLQTICMQTQDHQEGVAAFKEKRLPVFQGK</sequence>
<dbReference type="OrthoDB" id="9771883at2"/>
<dbReference type="AlphaFoldDB" id="A0A4R1QAG9"/>
<dbReference type="RefSeq" id="WP_132075261.1">
    <property type="nucleotide sequence ID" value="NZ_SLUI01000002.1"/>
</dbReference>
<accession>A0A4R1QAG9</accession>
<dbReference type="PROSITE" id="PS00166">
    <property type="entry name" value="ENOYL_COA_HYDRATASE"/>
    <property type="match status" value="1"/>
</dbReference>
<organism evidence="4 5">
    <name type="scientific">Anaerospora hongkongensis</name>
    <dbReference type="NCBI Taxonomy" id="244830"/>
    <lineage>
        <taxon>Bacteria</taxon>
        <taxon>Bacillati</taxon>
        <taxon>Bacillota</taxon>
        <taxon>Negativicutes</taxon>
        <taxon>Selenomonadales</taxon>
        <taxon>Sporomusaceae</taxon>
        <taxon>Anaerospora</taxon>
    </lineage>
</organism>
<keyword evidence="4" id="KW-0413">Isomerase</keyword>
<evidence type="ECO:0000313" key="4">
    <source>
        <dbReference type="EMBL" id="TCL39152.1"/>
    </source>
</evidence>
<dbReference type="InterPro" id="IPR001753">
    <property type="entry name" value="Enoyl-CoA_hydra/iso"/>
</dbReference>
<dbReference type="Gene3D" id="3.90.226.10">
    <property type="entry name" value="2-enoyl-CoA Hydratase, Chain A, domain 1"/>
    <property type="match status" value="1"/>
</dbReference>
<dbReference type="GO" id="GO:0016853">
    <property type="term" value="F:isomerase activity"/>
    <property type="evidence" value="ECO:0007669"/>
    <property type="project" value="UniProtKB-KW"/>
</dbReference>
<keyword evidence="5" id="KW-1185">Reference proteome</keyword>
<gene>
    <name evidence="4" type="ORF">EV210_10260</name>
</gene>
<comment type="caution">
    <text evidence="4">The sequence shown here is derived from an EMBL/GenBank/DDBJ whole genome shotgun (WGS) entry which is preliminary data.</text>
</comment>
<comment type="similarity">
    <text evidence="1 3">Belongs to the enoyl-CoA hydratase/isomerase family.</text>
</comment>
<evidence type="ECO:0000256" key="3">
    <source>
        <dbReference type="RuleBase" id="RU003707"/>
    </source>
</evidence>
<dbReference type="Gene3D" id="1.10.12.10">
    <property type="entry name" value="Lyase 2-enoyl-coa Hydratase, Chain A, domain 2"/>
    <property type="match status" value="1"/>
</dbReference>
<protein>
    <submittedName>
        <fullName evidence="4">2-(1,2-epoxy-1,2-dihydrophenyl)acetyl-CoA isomerase</fullName>
    </submittedName>
</protein>
<dbReference type="PANTHER" id="PTHR43459">
    <property type="entry name" value="ENOYL-COA HYDRATASE"/>
    <property type="match status" value="1"/>
</dbReference>
<name>A0A4R1QAG9_9FIRM</name>
<dbReference type="FunFam" id="1.10.12.10:FF:000001">
    <property type="entry name" value="Probable enoyl-CoA hydratase, mitochondrial"/>
    <property type="match status" value="1"/>
</dbReference>
<keyword evidence="2" id="KW-0456">Lyase</keyword>
<evidence type="ECO:0000256" key="2">
    <source>
        <dbReference type="ARBA" id="ARBA00023239"/>
    </source>
</evidence>
<dbReference type="CDD" id="cd06558">
    <property type="entry name" value="crotonase-like"/>
    <property type="match status" value="1"/>
</dbReference>
<reference evidence="4 5" key="1">
    <citation type="submission" date="2019-03" db="EMBL/GenBank/DDBJ databases">
        <title>Genomic Encyclopedia of Type Strains, Phase IV (KMG-IV): sequencing the most valuable type-strain genomes for metagenomic binning, comparative biology and taxonomic classification.</title>
        <authorList>
            <person name="Goeker M."/>
        </authorList>
    </citation>
    <scope>NUCLEOTIDE SEQUENCE [LARGE SCALE GENOMIC DNA]</scope>
    <source>
        <strain evidence="4 5">DSM 15969</strain>
    </source>
</reference>
<dbReference type="InterPro" id="IPR014748">
    <property type="entry name" value="Enoyl-CoA_hydra_C"/>
</dbReference>
<dbReference type="SUPFAM" id="SSF52096">
    <property type="entry name" value="ClpP/crotonase"/>
    <property type="match status" value="1"/>
</dbReference>
<evidence type="ECO:0000256" key="1">
    <source>
        <dbReference type="ARBA" id="ARBA00005254"/>
    </source>
</evidence>
<dbReference type="PANTHER" id="PTHR43459:SF1">
    <property type="entry name" value="EG:BACN32G11.4 PROTEIN"/>
    <property type="match status" value="1"/>
</dbReference>
<dbReference type="Proteomes" id="UP000295063">
    <property type="component" value="Unassembled WGS sequence"/>
</dbReference>